<evidence type="ECO:0000259" key="2">
    <source>
        <dbReference type="Pfam" id="PF13449"/>
    </source>
</evidence>
<protein>
    <recommendedName>
        <fullName evidence="2">Phytase-like domain-containing protein</fullName>
    </recommendedName>
</protein>
<keyword evidence="5" id="KW-1185">Reference proteome</keyword>
<dbReference type="Proteomes" id="UP000199541">
    <property type="component" value="Unassembled WGS sequence"/>
</dbReference>
<dbReference type="InterPro" id="IPR014567">
    <property type="entry name" value="UCP031900"/>
</dbReference>
<evidence type="ECO:0000313" key="3">
    <source>
        <dbReference type="EMBL" id="GHD98166.1"/>
    </source>
</evidence>
<sequence length="308" mass="33485">MRRRPVVALILAVALLPVPAGRAKRAEPAVHVGSYVWHRPDRAFGGFSGLELSADGLEFVSQSDRGSIVEGRLSRNQAGAVVGVSAGQITPLRAPDGTVLRPTRRDAEGLAITPSGKVFISFEGIQRVLEYDRVDARARALPRDPAFLRMAPNGSIEALAVDRDGALYTLPEVGPIGRPIPVYRYAGGRWTQPFSIARPDAFRPVGADFGPDGNLYLLERRFAGLFGFANRVLRLDIGADGRPTGAEVLFQSAPGQFDNLEGLAVWKDAQGRIRLTMISDDNFFFLQRTEFVDYLVAPRAPGLPRPPS</sequence>
<name>A0AAN4ZXX4_9RHOB</name>
<dbReference type="InterPro" id="IPR027372">
    <property type="entry name" value="Phytase-like_dom"/>
</dbReference>
<dbReference type="Pfam" id="PF13449">
    <property type="entry name" value="Phytase-like"/>
    <property type="match status" value="1"/>
</dbReference>
<comment type="caution">
    <text evidence="3">The sequence shown here is derived from an EMBL/GenBank/DDBJ whole genome shotgun (WGS) entry which is preliminary data.</text>
</comment>
<gene>
    <name evidence="3" type="ORF">GCM10008024_00590</name>
    <name evidence="4" type="ORF">SAMN05444006_104158</name>
</gene>
<dbReference type="RefSeq" id="WP_051646073.1">
    <property type="nucleotide sequence ID" value="NZ_BNAB01000001.1"/>
</dbReference>
<dbReference type="EMBL" id="FNOB01000004">
    <property type="protein sequence ID" value="SDW52480.1"/>
    <property type="molecule type" value="Genomic_DNA"/>
</dbReference>
<feature type="chain" id="PRO_5042925383" description="Phytase-like domain-containing protein" evidence="1">
    <location>
        <begin position="24"/>
        <end position="308"/>
    </location>
</feature>
<dbReference type="SUPFAM" id="SSF101898">
    <property type="entry name" value="NHL repeat"/>
    <property type="match status" value="1"/>
</dbReference>
<dbReference type="PIRSF" id="PIRSF031900">
    <property type="entry name" value="UCP031900"/>
    <property type="match status" value="1"/>
</dbReference>
<evidence type="ECO:0000313" key="6">
    <source>
        <dbReference type="Proteomes" id="UP000634647"/>
    </source>
</evidence>
<reference evidence="3" key="3">
    <citation type="submission" date="2023-06" db="EMBL/GenBank/DDBJ databases">
        <authorList>
            <person name="Sun Q."/>
            <person name="Zhou Y."/>
        </authorList>
    </citation>
    <scope>NUCLEOTIDE SEQUENCE</scope>
    <source>
        <strain evidence="3">CGMCC 1.10859</strain>
    </source>
</reference>
<reference evidence="3" key="1">
    <citation type="journal article" date="2014" name="Int. J. Syst. Evol. Microbiol.">
        <title>Complete genome sequence of Corynebacterium casei LMG S-19264T (=DSM 44701T), isolated from a smear-ripened cheese.</title>
        <authorList>
            <consortium name="US DOE Joint Genome Institute (JGI-PGF)"/>
            <person name="Walter F."/>
            <person name="Albersmeier A."/>
            <person name="Kalinowski J."/>
            <person name="Ruckert C."/>
        </authorList>
    </citation>
    <scope>NUCLEOTIDE SEQUENCE</scope>
    <source>
        <strain evidence="3">CGMCC 1.10859</strain>
    </source>
</reference>
<evidence type="ECO:0000313" key="5">
    <source>
        <dbReference type="Proteomes" id="UP000199541"/>
    </source>
</evidence>
<dbReference type="InterPro" id="IPR011042">
    <property type="entry name" value="6-blade_b-propeller_TolB-like"/>
</dbReference>
<feature type="signal peptide" evidence="1">
    <location>
        <begin position="1"/>
        <end position="23"/>
    </location>
</feature>
<keyword evidence="1" id="KW-0732">Signal</keyword>
<feature type="domain" description="Phytase-like" evidence="2">
    <location>
        <begin position="43"/>
        <end position="283"/>
    </location>
</feature>
<dbReference type="AlphaFoldDB" id="A0AAN4ZXX4"/>
<evidence type="ECO:0000256" key="1">
    <source>
        <dbReference type="SAM" id="SignalP"/>
    </source>
</evidence>
<organism evidence="3 6">
    <name type="scientific">Allgaiera indica</name>
    <dbReference type="NCBI Taxonomy" id="765699"/>
    <lineage>
        <taxon>Bacteria</taxon>
        <taxon>Pseudomonadati</taxon>
        <taxon>Pseudomonadota</taxon>
        <taxon>Alphaproteobacteria</taxon>
        <taxon>Rhodobacterales</taxon>
        <taxon>Paracoccaceae</taxon>
        <taxon>Allgaiera</taxon>
    </lineage>
</organism>
<dbReference type="Proteomes" id="UP000634647">
    <property type="component" value="Unassembled WGS sequence"/>
</dbReference>
<dbReference type="EMBL" id="BNAB01000001">
    <property type="protein sequence ID" value="GHD98166.1"/>
    <property type="molecule type" value="Genomic_DNA"/>
</dbReference>
<proteinExistence type="predicted"/>
<accession>A0AAN4ZXX4</accession>
<evidence type="ECO:0000313" key="4">
    <source>
        <dbReference type="EMBL" id="SDW52480.1"/>
    </source>
</evidence>
<reference evidence="4 5" key="2">
    <citation type="submission" date="2016-10" db="EMBL/GenBank/DDBJ databases">
        <authorList>
            <person name="Varghese N."/>
            <person name="Submissions S."/>
        </authorList>
    </citation>
    <scope>NUCLEOTIDE SEQUENCE [LARGE SCALE GENOMIC DNA]</scope>
    <source>
        <strain evidence="4 5">DSM 24802</strain>
    </source>
</reference>
<dbReference type="Gene3D" id="2.120.10.30">
    <property type="entry name" value="TolB, C-terminal domain"/>
    <property type="match status" value="1"/>
</dbReference>